<dbReference type="RefSeq" id="WP_074640480.1">
    <property type="nucleotide sequence ID" value="NZ_FOFU01000001.1"/>
</dbReference>
<reference evidence="2 3" key="1">
    <citation type="submission" date="2016-10" db="EMBL/GenBank/DDBJ databases">
        <authorList>
            <person name="de Groot N.N."/>
        </authorList>
    </citation>
    <scope>NUCLEOTIDE SEQUENCE [LARGE SCALE GENOMIC DNA]</scope>
    <source>
        <strain evidence="2 3">B25</strain>
    </source>
</reference>
<dbReference type="AlphaFoldDB" id="A0A1H9AUP9"/>
<proteinExistence type="predicted"/>
<gene>
    <name evidence="2" type="ORF">SAMN04487977_101453</name>
</gene>
<dbReference type="EMBL" id="FOFU01000001">
    <property type="protein sequence ID" value="SEP79658.1"/>
    <property type="molecule type" value="Genomic_DNA"/>
</dbReference>
<accession>A0A1H9AUP9</accession>
<evidence type="ECO:0000256" key="1">
    <source>
        <dbReference type="SAM" id="MobiDB-lite"/>
    </source>
</evidence>
<sequence>MYPYQQQWLPFPPPQPQLNSRFVTNIEEAKASMIDAVSTNLFVDTSTGKIYLKKLNNNGQADFFVYAIEEQKPPKDPLEEINTRLTKIENFIGGLNDKSVSNDVGYAKSEPVPYSTVAKPNEPNDEAKSTGFPKDAGNGWRKK</sequence>
<evidence type="ECO:0000313" key="2">
    <source>
        <dbReference type="EMBL" id="SEP79658.1"/>
    </source>
</evidence>
<organism evidence="2 3">
    <name type="scientific">Treponema bryantii</name>
    <dbReference type="NCBI Taxonomy" id="163"/>
    <lineage>
        <taxon>Bacteria</taxon>
        <taxon>Pseudomonadati</taxon>
        <taxon>Spirochaetota</taxon>
        <taxon>Spirochaetia</taxon>
        <taxon>Spirochaetales</taxon>
        <taxon>Treponemataceae</taxon>
        <taxon>Treponema</taxon>
    </lineage>
</organism>
<name>A0A1H9AUP9_9SPIR</name>
<protein>
    <submittedName>
        <fullName evidence="2">Uncharacterized protein</fullName>
    </submittedName>
</protein>
<evidence type="ECO:0000313" key="3">
    <source>
        <dbReference type="Proteomes" id="UP000182360"/>
    </source>
</evidence>
<feature type="region of interest" description="Disordered" evidence="1">
    <location>
        <begin position="104"/>
        <end position="143"/>
    </location>
</feature>
<keyword evidence="3" id="KW-1185">Reference proteome</keyword>
<dbReference type="Proteomes" id="UP000182360">
    <property type="component" value="Unassembled WGS sequence"/>
</dbReference>